<proteinExistence type="predicted"/>
<evidence type="ECO:0000313" key="3">
    <source>
        <dbReference type="Proteomes" id="UP001597241"/>
    </source>
</evidence>
<dbReference type="EMBL" id="JBHTMV010000006">
    <property type="protein sequence ID" value="MFD1294613.1"/>
    <property type="molecule type" value="Genomic_DNA"/>
</dbReference>
<organism evidence="2 3">
    <name type="scientific">Lutibacter holmesii</name>
    <dbReference type="NCBI Taxonomy" id="1137985"/>
    <lineage>
        <taxon>Bacteria</taxon>
        <taxon>Pseudomonadati</taxon>
        <taxon>Bacteroidota</taxon>
        <taxon>Flavobacteriia</taxon>
        <taxon>Flavobacteriales</taxon>
        <taxon>Flavobacteriaceae</taxon>
        <taxon>Lutibacter</taxon>
    </lineage>
</organism>
<evidence type="ECO:0000256" key="1">
    <source>
        <dbReference type="SAM" id="Phobius"/>
    </source>
</evidence>
<feature type="transmembrane region" description="Helical" evidence="1">
    <location>
        <begin position="69"/>
        <end position="92"/>
    </location>
</feature>
<feature type="transmembrane region" description="Helical" evidence="1">
    <location>
        <begin position="6"/>
        <end position="25"/>
    </location>
</feature>
<reference evidence="3" key="1">
    <citation type="journal article" date="2019" name="Int. J. Syst. Evol. Microbiol.">
        <title>The Global Catalogue of Microorganisms (GCM) 10K type strain sequencing project: providing services to taxonomists for standard genome sequencing and annotation.</title>
        <authorList>
            <consortium name="The Broad Institute Genomics Platform"/>
            <consortium name="The Broad Institute Genome Sequencing Center for Infectious Disease"/>
            <person name="Wu L."/>
            <person name="Ma J."/>
        </authorList>
    </citation>
    <scope>NUCLEOTIDE SEQUENCE [LARGE SCALE GENOMIC DNA]</scope>
    <source>
        <strain evidence="3">CCUG 62221</strain>
    </source>
</reference>
<sequence>MEVLRFITHYGMHFLVPGLIAYVFFKKEWKKVWLIFALTMLVDLDHLFASPLFDPNRCSINFHPLHSYYAIAIYTVLLIPSKTRIVAIGLLFHMITDFVDCQWH</sequence>
<dbReference type="InterPro" id="IPR046125">
    <property type="entry name" value="DUF6122"/>
</dbReference>
<dbReference type="Pfam" id="PF19617">
    <property type="entry name" value="DUF6122"/>
    <property type="match status" value="1"/>
</dbReference>
<accession>A0ABW3WSS1</accession>
<feature type="transmembrane region" description="Helical" evidence="1">
    <location>
        <begin position="32"/>
        <end position="49"/>
    </location>
</feature>
<keyword evidence="3" id="KW-1185">Reference proteome</keyword>
<protein>
    <submittedName>
        <fullName evidence="2">DUF6122 family protein</fullName>
    </submittedName>
</protein>
<keyword evidence="1" id="KW-0472">Membrane</keyword>
<gene>
    <name evidence="2" type="ORF">ACFQ5N_12280</name>
</gene>
<evidence type="ECO:0000313" key="2">
    <source>
        <dbReference type="EMBL" id="MFD1294613.1"/>
    </source>
</evidence>
<comment type="caution">
    <text evidence="2">The sequence shown here is derived from an EMBL/GenBank/DDBJ whole genome shotgun (WGS) entry which is preliminary data.</text>
</comment>
<name>A0ABW3WSS1_9FLAO</name>
<keyword evidence="1" id="KW-0812">Transmembrane</keyword>
<dbReference type="Proteomes" id="UP001597241">
    <property type="component" value="Unassembled WGS sequence"/>
</dbReference>
<dbReference type="RefSeq" id="WP_386809884.1">
    <property type="nucleotide sequence ID" value="NZ_JBHTMV010000006.1"/>
</dbReference>
<keyword evidence="1" id="KW-1133">Transmembrane helix</keyword>